<evidence type="ECO:0008006" key="5">
    <source>
        <dbReference type="Google" id="ProtNLM"/>
    </source>
</evidence>
<dbReference type="AlphaFoldDB" id="A0AAX6GUC1"/>
<reference evidence="2" key="2">
    <citation type="submission" date="2023-04" db="EMBL/GenBank/DDBJ databases">
        <authorList>
            <person name="Bruccoleri R.E."/>
            <person name="Oakeley E.J."/>
            <person name="Faust A.-M."/>
            <person name="Dessus-Babus S."/>
            <person name="Altorfer M."/>
            <person name="Burckhardt D."/>
            <person name="Oertli M."/>
            <person name="Naumann U."/>
            <person name="Petersen F."/>
            <person name="Wong J."/>
        </authorList>
    </citation>
    <scope>NUCLEOTIDE SEQUENCE</scope>
    <source>
        <strain evidence="2">GSM-AAB239-AS_SAM_17_03QT</strain>
        <tissue evidence="2">Leaf</tissue>
    </source>
</reference>
<evidence type="ECO:0000313" key="3">
    <source>
        <dbReference type="EMBL" id="KAJ6845761.1"/>
    </source>
</evidence>
<feature type="chain" id="PRO_5044718816" description="Pollen Ole e 1 allergen and extensin family protein" evidence="1">
    <location>
        <begin position="21"/>
        <end position="254"/>
    </location>
</feature>
<dbReference type="PANTHER" id="PTHR46995:SF6">
    <property type="entry name" value="POLLEN OLE E 1 ALLERGEN AND EXTENSIN FAMILY PROTEIN"/>
    <property type="match status" value="1"/>
</dbReference>
<evidence type="ECO:0000313" key="2">
    <source>
        <dbReference type="EMBL" id="KAJ6832123.1"/>
    </source>
</evidence>
<keyword evidence="4" id="KW-1185">Reference proteome</keyword>
<gene>
    <name evidence="3" type="ORF">M6B38_286045</name>
    <name evidence="2" type="ORF">M6B38_345670</name>
</gene>
<dbReference type="PANTHER" id="PTHR46995">
    <property type="entry name" value="OS09G0508200 PROTEIN"/>
    <property type="match status" value="1"/>
</dbReference>
<dbReference type="EMBL" id="JANAVB010016197">
    <property type="protein sequence ID" value="KAJ6832123.1"/>
    <property type="molecule type" value="Genomic_DNA"/>
</dbReference>
<dbReference type="Pfam" id="PF01190">
    <property type="entry name" value="Pollen_Ole_e_1"/>
    <property type="match status" value="1"/>
</dbReference>
<sequence length="254" mass="27920">MYLQTLLCLASLLLHLKVEAKPTSDVAVIGSVFCDSCSENAYSKRSYFLKGAKVLIQCKFGRTSIAANRTTDRYGVYRLDIPLAGRFKCREGRETRSMCRAVLTDSASSHCSLAGLRRSASHAAVRVPRTPGSRLCVLNMNAVSSRPRTRDAGYCGSGAADSSIDSSLFFFWPLYPPLGLPWLHWPPLPFAFPPLPFPFNVVPLPDPSSLPFSLPPWLLPFLDPASLPFPFSLIPPLIPIPTPPPPYPFSLDQP</sequence>
<reference evidence="2" key="1">
    <citation type="journal article" date="2023" name="GigaByte">
        <title>Genome assembly of the bearded iris, Iris pallida Lam.</title>
        <authorList>
            <person name="Bruccoleri R.E."/>
            <person name="Oakeley E.J."/>
            <person name="Faust A.M.E."/>
            <person name="Altorfer M."/>
            <person name="Dessus-Babus S."/>
            <person name="Burckhardt D."/>
            <person name="Oertli M."/>
            <person name="Naumann U."/>
            <person name="Petersen F."/>
            <person name="Wong J."/>
        </authorList>
    </citation>
    <scope>NUCLEOTIDE SEQUENCE</scope>
    <source>
        <strain evidence="2">GSM-AAB239-AS_SAM_17_03QT</strain>
    </source>
</reference>
<dbReference type="Proteomes" id="UP001140949">
    <property type="component" value="Unassembled WGS sequence"/>
</dbReference>
<feature type="signal peptide" evidence="1">
    <location>
        <begin position="1"/>
        <end position="20"/>
    </location>
</feature>
<name>A0AAX6GUC1_IRIPA</name>
<evidence type="ECO:0000256" key="1">
    <source>
        <dbReference type="SAM" id="SignalP"/>
    </source>
</evidence>
<dbReference type="EMBL" id="JANAVB010005799">
    <property type="protein sequence ID" value="KAJ6845761.1"/>
    <property type="molecule type" value="Genomic_DNA"/>
</dbReference>
<evidence type="ECO:0000313" key="4">
    <source>
        <dbReference type="Proteomes" id="UP001140949"/>
    </source>
</evidence>
<protein>
    <recommendedName>
        <fullName evidence="5">Pollen Ole e 1 allergen and extensin family protein</fullName>
    </recommendedName>
</protein>
<keyword evidence="1" id="KW-0732">Signal</keyword>
<proteinExistence type="predicted"/>
<comment type="caution">
    <text evidence="2">The sequence shown here is derived from an EMBL/GenBank/DDBJ whole genome shotgun (WGS) entry which is preliminary data.</text>
</comment>
<accession>A0AAX6GUC1</accession>
<organism evidence="2 4">
    <name type="scientific">Iris pallida</name>
    <name type="common">Sweet iris</name>
    <dbReference type="NCBI Taxonomy" id="29817"/>
    <lineage>
        <taxon>Eukaryota</taxon>
        <taxon>Viridiplantae</taxon>
        <taxon>Streptophyta</taxon>
        <taxon>Embryophyta</taxon>
        <taxon>Tracheophyta</taxon>
        <taxon>Spermatophyta</taxon>
        <taxon>Magnoliopsida</taxon>
        <taxon>Liliopsida</taxon>
        <taxon>Asparagales</taxon>
        <taxon>Iridaceae</taxon>
        <taxon>Iridoideae</taxon>
        <taxon>Irideae</taxon>
        <taxon>Iris</taxon>
    </lineage>
</organism>